<gene>
    <name evidence="1" type="ORF">EVA_14472</name>
</gene>
<comment type="caution">
    <text evidence="1">The sequence shown here is derived from an EMBL/GenBank/DDBJ whole genome shotgun (WGS) entry which is preliminary data.</text>
</comment>
<accession>J9GDH6</accession>
<dbReference type="AlphaFoldDB" id="J9GDH6"/>
<name>J9GDH6_9ZZZZ</name>
<reference evidence="1" key="1">
    <citation type="journal article" date="2012" name="PLoS ONE">
        <title>Gene sets for utilization of primary and secondary nutrition supplies in the distal gut of endangered iberian lynx.</title>
        <authorList>
            <person name="Alcaide M."/>
            <person name="Messina E."/>
            <person name="Richter M."/>
            <person name="Bargiela R."/>
            <person name="Peplies J."/>
            <person name="Huws S.A."/>
            <person name="Newbold C.J."/>
            <person name="Golyshin P.N."/>
            <person name="Simon M.A."/>
            <person name="Lopez G."/>
            <person name="Yakimov M.M."/>
            <person name="Ferrer M."/>
        </authorList>
    </citation>
    <scope>NUCLEOTIDE SEQUENCE</scope>
</reference>
<organism evidence="1">
    <name type="scientific">gut metagenome</name>
    <dbReference type="NCBI Taxonomy" id="749906"/>
    <lineage>
        <taxon>unclassified sequences</taxon>
        <taxon>metagenomes</taxon>
        <taxon>organismal metagenomes</taxon>
    </lineage>
</organism>
<sequence length="62" mass="6765">MTEQTFVLSGDFITGCTVYKDGIEDVHLLNLTHHAFDAALSTLLHGLTVMMWVNAIAVVDGM</sequence>
<dbReference type="EMBL" id="AMCI01004767">
    <property type="protein sequence ID" value="EJW97429.1"/>
    <property type="molecule type" value="Genomic_DNA"/>
</dbReference>
<evidence type="ECO:0000313" key="1">
    <source>
        <dbReference type="EMBL" id="EJW97429.1"/>
    </source>
</evidence>
<proteinExistence type="predicted"/>
<protein>
    <submittedName>
        <fullName evidence="1">Uncharacterized protein</fullName>
    </submittedName>
</protein>